<comment type="caution">
    <text evidence="2">The sequence shown here is derived from an EMBL/GenBank/DDBJ whole genome shotgun (WGS) entry which is preliminary data.</text>
</comment>
<dbReference type="AlphaFoldDB" id="A0A4Q1BKY8"/>
<dbReference type="Pfam" id="PF19271">
    <property type="entry name" value="Nis1"/>
    <property type="match status" value="1"/>
</dbReference>
<dbReference type="VEuPathDB" id="FungiDB:TREMEDRAFT_62449"/>
<reference evidence="2 3" key="1">
    <citation type="submission" date="2016-06" db="EMBL/GenBank/DDBJ databases">
        <title>Evolution of pathogenesis and genome organization in the Tremellales.</title>
        <authorList>
            <person name="Cuomo C."/>
            <person name="Litvintseva A."/>
            <person name="Heitman J."/>
            <person name="Chen Y."/>
            <person name="Sun S."/>
            <person name="Springer D."/>
            <person name="Dromer F."/>
            <person name="Young S."/>
            <person name="Zeng Q."/>
            <person name="Chapman S."/>
            <person name="Gujja S."/>
            <person name="Saif S."/>
            <person name="Birren B."/>
        </authorList>
    </citation>
    <scope>NUCLEOTIDE SEQUENCE [LARGE SCALE GENOMIC DNA]</scope>
    <source>
        <strain evidence="2 3">ATCC 28783</strain>
    </source>
</reference>
<feature type="signal peptide" evidence="1">
    <location>
        <begin position="1"/>
        <end position="18"/>
    </location>
</feature>
<gene>
    <name evidence="2" type="ORF">M231_04372</name>
</gene>
<dbReference type="EMBL" id="SDIL01000049">
    <property type="protein sequence ID" value="RXK38330.1"/>
    <property type="molecule type" value="Genomic_DNA"/>
</dbReference>
<proteinExistence type="predicted"/>
<dbReference type="OMA" id="WEDYSIV"/>
<organism evidence="2 3">
    <name type="scientific">Tremella mesenterica</name>
    <name type="common">Jelly fungus</name>
    <dbReference type="NCBI Taxonomy" id="5217"/>
    <lineage>
        <taxon>Eukaryota</taxon>
        <taxon>Fungi</taxon>
        <taxon>Dikarya</taxon>
        <taxon>Basidiomycota</taxon>
        <taxon>Agaricomycotina</taxon>
        <taxon>Tremellomycetes</taxon>
        <taxon>Tremellales</taxon>
        <taxon>Tremellaceae</taxon>
        <taxon>Tremella</taxon>
    </lineage>
</organism>
<sequence length="134" mass="14150">MLVLALLTLLSCLNPIFGKIASISAPSIIPAGKNFTVVIHTTSYIQNWDDFGIIFGLKSPNLTSDPIAVGDEIGYSNLYGVEKLPNVTVSVSCPIWASGKYTLVGAVPYLVGASGETGIQYFNQSISVTPTPAK</sequence>
<dbReference type="OrthoDB" id="2568025at2759"/>
<feature type="chain" id="PRO_5020379737" evidence="1">
    <location>
        <begin position="19"/>
        <end position="134"/>
    </location>
</feature>
<dbReference type="InParanoid" id="A0A4Q1BKY8"/>
<dbReference type="Proteomes" id="UP000289152">
    <property type="component" value="Unassembled WGS sequence"/>
</dbReference>
<keyword evidence="1" id="KW-0732">Signal</keyword>
<dbReference type="InterPro" id="IPR045469">
    <property type="entry name" value="Nis1"/>
</dbReference>
<protein>
    <submittedName>
        <fullName evidence="2">Uncharacterized protein</fullName>
    </submittedName>
</protein>
<evidence type="ECO:0000256" key="1">
    <source>
        <dbReference type="SAM" id="SignalP"/>
    </source>
</evidence>
<keyword evidence="3" id="KW-1185">Reference proteome</keyword>
<name>A0A4Q1BKY8_TREME</name>
<evidence type="ECO:0000313" key="2">
    <source>
        <dbReference type="EMBL" id="RXK38330.1"/>
    </source>
</evidence>
<accession>A0A4Q1BKY8</accession>
<evidence type="ECO:0000313" key="3">
    <source>
        <dbReference type="Proteomes" id="UP000289152"/>
    </source>
</evidence>